<evidence type="ECO:0008006" key="13">
    <source>
        <dbReference type="Google" id="ProtNLM"/>
    </source>
</evidence>
<evidence type="ECO:0000256" key="1">
    <source>
        <dbReference type="ARBA" id="ARBA00001961"/>
    </source>
</evidence>
<dbReference type="CDD" id="cd14498">
    <property type="entry name" value="DSP"/>
    <property type="match status" value="1"/>
</dbReference>
<dbReference type="OrthoDB" id="1877616at2759"/>
<dbReference type="InterPro" id="IPR000387">
    <property type="entry name" value="Tyr_Pase_dom"/>
</dbReference>
<dbReference type="PROSITE" id="PS50056">
    <property type="entry name" value="TYR_PHOSPHATASE_2"/>
    <property type="match status" value="1"/>
</dbReference>
<dbReference type="STRING" id="296587.C1EER8"/>
<feature type="domain" description="Fe2OG dioxygenase" evidence="10">
    <location>
        <begin position="296"/>
        <end position="407"/>
    </location>
</feature>
<dbReference type="InterPro" id="IPR044862">
    <property type="entry name" value="Pro_4_hyd_alph_FE2OG_OXY"/>
</dbReference>
<evidence type="ECO:0000256" key="4">
    <source>
        <dbReference type="ARBA" id="ARBA00022964"/>
    </source>
</evidence>
<comment type="subcellular location">
    <subcellularLocation>
        <location evidence="2">Endoplasmic reticulum membrane</location>
        <topology evidence="2">Single-pass type II membrane protein</topology>
    </subcellularLocation>
</comment>
<name>C1EER8_MICCC</name>
<feature type="domain" description="Tyrosine specific protein phosphatases" evidence="9">
    <location>
        <begin position="85"/>
        <end position="140"/>
    </location>
</feature>
<dbReference type="RefSeq" id="XP_002505028.1">
    <property type="nucleotide sequence ID" value="XM_002504982.1"/>
</dbReference>
<dbReference type="Gene3D" id="2.60.120.620">
    <property type="entry name" value="q2cbj1_9rhob like domain"/>
    <property type="match status" value="1"/>
</dbReference>
<evidence type="ECO:0000259" key="8">
    <source>
        <dbReference type="PROSITE" id="PS50054"/>
    </source>
</evidence>
<dbReference type="InterPro" id="IPR006620">
    <property type="entry name" value="Pro_4_hyd_alph"/>
</dbReference>
<dbReference type="GO" id="GO:0005506">
    <property type="term" value="F:iron ion binding"/>
    <property type="evidence" value="ECO:0007669"/>
    <property type="project" value="InterPro"/>
</dbReference>
<keyword evidence="5" id="KW-0560">Oxidoreductase</keyword>
<dbReference type="InterPro" id="IPR020422">
    <property type="entry name" value="TYR_PHOSPHATASE_DUAL_dom"/>
</dbReference>
<evidence type="ECO:0000313" key="12">
    <source>
        <dbReference type="Proteomes" id="UP000002009"/>
    </source>
</evidence>
<dbReference type="SUPFAM" id="SSF52799">
    <property type="entry name" value="(Phosphotyrosine protein) phosphatases II"/>
    <property type="match status" value="1"/>
</dbReference>
<dbReference type="InParanoid" id="C1EER8"/>
<keyword evidence="6" id="KW-0408">Iron</keyword>
<comment type="catalytic activity">
    <reaction evidence="7">
        <text>L-prolyl-[collagen] + 2-oxoglutarate + O2 = trans-4-hydroxy-L-prolyl-[collagen] + succinate + CO2</text>
        <dbReference type="Rhea" id="RHEA:18945"/>
        <dbReference type="Rhea" id="RHEA-COMP:11676"/>
        <dbReference type="Rhea" id="RHEA-COMP:11680"/>
        <dbReference type="ChEBI" id="CHEBI:15379"/>
        <dbReference type="ChEBI" id="CHEBI:16526"/>
        <dbReference type="ChEBI" id="CHEBI:16810"/>
        <dbReference type="ChEBI" id="CHEBI:30031"/>
        <dbReference type="ChEBI" id="CHEBI:50342"/>
        <dbReference type="ChEBI" id="CHEBI:61965"/>
        <dbReference type="EC" id="1.14.11.2"/>
    </reaction>
</comment>
<dbReference type="PROSITE" id="PS51471">
    <property type="entry name" value="FE2OG_OXY"/>
    <property type="match status" value="1"/>
</dbReference>
<keyword evidence="12" id="KW-1185">Reference proteome</keyword>
<dbReference type="eggNOG" id="KOG1591">
    <property type="taxonomic scope" value="Eukaryota"/>
</dbReference>
<evidence type="ECO:0000256" key="6">
    <source>
        <dbReference type="ARBA" id="ARBA00023004"/>
    </source>
</evidence>
<dbReference type="SMART" id="SM00195">
    <property type="entry name" value="DSPc"/>
    <property type="match status" value="1"/>
</dbReference>
<keyword evidence="3" id="KW-0479">Metal-binding</keyword>
<dbReference type="GO" id="GO:0005789">
    <property type="term" value="C:endoplasmic reticulum membrane"/>
    <property type="evidence" value="ECO:0007669"/>
    <property type="project" value="UniProtKB-SubCell"/>
</dbReference>
<evidence type="ECO:0000259" key="9">
    <source>
        <dbReference type="PROSITE" id="PS50056"/>
    </source>
</evidence>
<dbReference type="InterPro" id="IPR045054">
    <property type="entry name" value="P4HA-like"/>
</dbReference>
<dbReference type="EMBL" id="CP001330">
    <property type="protein sequence ID" value="ACO66286.1"/>
    <property type="molecule type" value="Genomic_DNA"/>
</dbReference>
<dbReference type="PANTHER" id="PTHR10869">
    <property type="entry name" value="PROLYL 4-HYDROXYLASE ALPHA SUBUNIT"/>
    <property type="match status" value="1"/>
</dbReference>
<dbReference type="InterPro" id="IPR029021">
    <property type="entry name" value="Prot-tyrosine_phosphatase-like"/>
</dbReference>
<comment type="cofactor">
    <cofactor evidence="1">
        <name>L-ascorbate</name>
        <dbReference type="ChEBI" id="CHEBI:38290"/>
    </cofactor>
</comment>
<protein>
    <recommendedName>
        <fullName evidence="13">Fe2OG dioxygenase domain-containing protein</fullName>
    </recommendedName>
</protein>
<gene>
    <name evidence="11" type="ORF">MICPUN_62720</name>
</gene>
<proteinExistence type="predicted"/>
<dbReference type="InterPro" id="IPR000340">
    <property type="entry name" value="Dual-sp_phosphatase_cat-dom"/>
</dbReference>
<evidence type="ECO:0000256" key="2">
    <source>
        <dbReference type="ARBA" id="ARBA00004648"/>
    </source>
</evidence>
<dbReference type="AlphaFoldDB" id="C1EER8"/>
<organism evidence="11 12">
    <name type="scientific">Micromonas commoda (strain RCC299 / NOUM17 / CCMP2709)</name>
    <name type="common">Picoplanktonic green alga</name>
    <dbReference type="NCBI Taxonomy" id="296587"/>
    <lineage>
        <taxon>Eukaryota</taxon>
        <taxon>Viridiplantae</taxon>
        <taxon>Chlorophyta</taxon>
        <taxon>Mamiellophyceae</taxon>
        <taxon>Mamiellales</taxon>
        <taxon>Mamiellaceae</taxon>
        <taxon>Micromonas</taxon>
    </lineage>
</organism>
<reference evidence="11 12" key="1">
    <citation type="journal article" date="2009" name="Science">
        <title>Green evolution and dynamic adaptations revealed by genomes of the marine picoeukaryotes Micromonas.</title>
        <authorList>
            <person name="Worden A.Z."/>
            <person name="Lee J.H."/>
            <person name="Mock T."/>
            <person name="Rouze P."/>
            <person name="Simmons M.P."/>
            <person name="Aerts A.L."/>
            <person name="Allen A.E."/>
            <person name="Cuvelier M.L."/>
            <person name="Derelle E."/>
            <person name="Everett M.V."/>
            <person name="Foulon E."/>
            <person name="Grimwood J."/>
            <person name="Gundlach H."/>
            <person name="Henrissat B."/>
            <person name="Napoli C."/>
            <person name="McDonald S.M."/>
            <person name="Parker M.S."/>
            <person name="Rombauts S."/>
            <person name="Salamov A."/>
            <person name="Von Dassow P."/>
            <person name="Badger J.H."/>
            <person name="Coutinho P.M."/>
            <person name="Demir E."/>
            <person name="Dubchak I."/>
            <person name="Gentemann C."/>
            <person name="Eikrem W."/>
            <person name="Gready J.E."/>
            <person name="John U."/>
            <person name="Lanier W."/>
            <person name="Lindquist E.A."/>
            <person name="Lucas S."/>
            <person name="Mayer K.F."/>
            <person name="Moreau H."/>
            <person name="Not F."/>
            <person name="Otillar R."/>
            <person name="Panaud O."/>
            <person name="Pangilinan J."/>
            <person name="Paulsen I."/>
            <person name="Piegu B."/>
            <person name="Poliakov A."/>
            <person name="Robbens S."/>
            <person name="Schmutz J."/>
            <person name="Toulza E."/>
            <person name="Wyss T."/>
            <person name="Zelensky A."/>
            <person name="Zhou K."/>
            <person name="Armbrust E.V."/>
            <person name="Bhattacharya D."/>
            <person name="Goodenough U.W."/>
            <person name="Van de Peer Y."/>
            <person name="Grigoriev I.V."/>
        </authorList>
    </citation>
    <scope>NUCLEOTIDE SEQUENCE [LARGE SCALE GENOMIC DNA]</scope>
    <source>
        <strain evidence="12">RCC299 / NOUM17</strain>
    </source>
</reference>
<dbReference type="Gene3D" id="3.90.190.10">
    <property type="entry name" value="Protein tyrosine phosphatase superfamily"/>
    <property type="match status" value="1"/>
</dbReference>
<feature type="domain" description="Tyrosine-protein phosphatase" evidence="8">
    <location>
        <begin position="9"/>
        <end position="161"/>
    </location>
</feature>
<dbReference type="PROSITE" id="PS50054">
    <property type="entry name" value="TYR_PHOSPHATASE_DUAL"/>
    <property type="match status" value="1"/>
</dbReference>
<dbReference type="Pfam" id="PF00782">
    <property type="entry name" value="DSPc"/>
    <property type="match status" value="1"/>
</dbReference>
<dbReference type="GO" id="GO:0016791">
    <property type="term" value="F:phosphatase activity"/>
    <property type="evidence" value="ECO:0007669"/>
    <property type="project" value="UniProtKB-ARBA"/>
</dbReference>
<dbReference type="GO" id="GO:0031418">
    <property type="term" value="F:L-ascorbic acid binding"/>
    <property type="evidence" value="ECO:0007669"/>
    <property type="project" value="InterPro"/>
</dbReference>
<dbReference type="GO" id="GO:0004656">
    <property type="term" value="F:procollagen-proline 4-dioxygenase activity"/>
    <property type="evidence" value="ECO:0007669"/>
    <property type="project" value="UniProtKB-EC"/>
</dbReference>
<dbReference type="KEGG" id="mis:MICPUN_62720"/>
<keyword evidence="4" id="KW-0223">Dioxygenase</keyword>
<dbReference type="Pfam" id="PF13640">
    <property type="entry name" value="2OG-FeII_Oxy_3"/>
    <property type="match status" value="1"/>
</dbReference>
<accession>C1EER8</accession>
<evidence type="ECO:0000259" key="10">
    <source>
        <dbReference type="PROSITE" id="PS51471"/>
    </source>
</evidence>
<dbReference type="GeneID" id="8247744"/>
<evidence type="ECO:0000256" key="7">
    <source>
        <dbReference type="ARBA" id="ARBA00049169"/>
    </source>
</evidence>
<dbReference type="InterPro" id="IPR005123">
    <property type="entry name" value="Oxoglu/Fe-dep_dioxygenase_dom"/>
</dbReference>
<dbReference type="SMART" id="SM00702">
    <property type="entry name" value="P4Hc"/>
    <property type="match status" value="1"/>
</dbReference>
<dbReference type="PANTHER" id="PTHR10869:SF246">
    <property type="entry name" value="TRANSMEMBRANE PROLYL 4-HYDROXYLASE"/>
    <property type="match status" value="1"/>
</dbReference>
<dbReference type="eggNOG" id="KOG1716">
    <property type="taxonomic scope" value="Eukaryota"/>
</dbReference>
<sequence length="439" mass="48205">MGSEANIPDATAVLGTWLHVGSQESVAEERKERLVAAGVTHVLSVMKRPPPWLSSSGPGPMKLPFAHMHVKVEDTRAADISAHFDETGAFIRACEASGGRCVVHCAFGQSRSVTVAAAYMVTHRDMSLGAALEAIRSVRPCACPNPSFMTQLVRHEMATTGAPPSDLRDFPSLPKPWRFVAWRDPLRQNQRFVSCHGRLMKVKQVSRHPRLAVIHNFISKEEAAAIVDVAAPELHPSLVVRHQTAKRGDTAGGDTAVHGEATAGRTSHNCRVSSSHPIVRAAIQRAAYLCGLEPSHAEPAQVVRYLPSQEYKPHHDWFDRAHPESFRAKTEGRGGQRAVTCLAYLVEPERGGRTYFPKLRAGFEPKVGDALLWWNVDENGAEDFKTLHAGEPVEAGAKWALNLWLREKPRRGEEGNAGTCEKEKDAVDELADGIAKFRM</sequence>
<evidence type="ECO:0000256" key="3">
    <source>
        <dbReference type="ARBA" id="ARBA00022723"/>
    </source>
</evidence>
<evidence type="ECO:0000256" key="5">
    <source>
        <dbReference type="ARBA" id="ARBA00023002"/>
    </source>
</evidence>
<evidence type="ECO:0000313" key="11">
    <source>
        <dbReference type="EMBL" id="ACO66286.1"/>
    </source>
</evidence>
<dbReference type="Proteomes" id="UP000002009">
    <property type="component" value="Chromosome 11"/>
</dbReference>